<proteinExistence type="predicted"/>
<evidence type="ECO:0000313" key="1">
    <source>
        <dbReference type="EMBL" id="CBY31223.1"/>
    </source>
</evidence>
<name>E4Y6H3_OIKDI</name>
<dbReference type="Proteomes" id="UP000011014">
    <property type="component" value="Unassembled WGS sequence"/>
</dbReference>
<gene>
    <name evidence="1" type="ORF">GSOID_T00025117001</name>
</gene>
<protein>
    <submittedName>
        <fullName evidence="1">Uncharacterized protein</fullName>
    </submittedName>
</protein>
<accession>E4Y6H3</accession>
<reference evidence="1" key="1">
    <citation type="journal article" date="2010" name="Science">
        <title>Plasticity of animal genome architecture unmasked by rapid evolution of a pelagic tunicate.</title>
        <authorList>
            <person name="Denoeud F."/>
            <person name="Henriet S."/>
            <person name="Mungpakdee S."/>
            <person name="Aury J.M."/>
            <person name="Da Silva C."/>
            <person name="Brinkmann H."/>
            <person name="Mikhaleva J."/>
            <person name="Olsen L.C."/>
            <person name="Jubin C."/>
            <person name="Canestro C."/>
            <person name="Bouquet J.M."/>
            <person name="Danks G."/>
            <person name="Poulain J."/>
            <person name="Campsteijn C."/>
            <person name="Adamski M."/>
            <person name="Cross I."/>
            <person name="Yadetie F."/>
            <person name="Muffato M."/>
            <person name="Louis A."/>
            <person name="Butcher S."/>
            <person name="Tsagkogeorga G."/>
            <person name="Konrad A."/>
            <person name="Singh S."/>
            <person name="Jensen M.F."/>
            <person name="Cong E.H."/>
            <person name="Eikeseth-Otteraa H."/>
            <person name="Noel B."/>
            <person name="Anthouard V."/>
            <person name="Porcel B.M."/>
            <person name="Kachouri-Lafond R."/>
            <person name="Nishino A."/>
            <person name="Ugolini M."/>
            <person name="Chourrout P."/>
            <person name="Nishida H."/>
            <person name="Aasland R."/>
            <person name="Huzurbazar S."/>
            <person name="Westhof E."/>
            <person name="Delsuc F."/>
            <person name="Lehrach H."/>
            <person name="Reinhardt R."/>
            <person name="Weissenbach J."/>
            <person name="Roy S.W."/>
            <person name="Artiguenave F."/>
            <person name="Postlethwait J.H."/>
            <person name="Manak J.R."/>
            <person name="Thompson E.M."/>
            <person name="Jaillon O."/>
            <person name="Du Pasquier L."/>
            <person name="Boudinot P."/>
            <person name="Liberles D.A."/>
            <person name="Volff J.N."/>
            <person name="Philippe H."/>
            <person name="Lenhard B."/>
            <person name="Roest Crollius H."/>
            <person name="Wincker P."/>
            <person name="Chourrout D."/>
        </authorList>
    </citation>
    <scope>NUCLEOTIDE SEQUENCE [LARGE SCALE GENOMIC DNA]</scope>
</reference>
<sequence length="301" mass="34563">MNQYEAVLKDQISLKHVDRLLCIEVETRRIKLLSLAELQNHGSFPTSATLLPSGLINIGSACGQNWAKSERKLIFEKANSLANEMEVEWNTLSDQFHEETGVRHDLFRDPMFCGDSNNDKMACMLLQLIKSGKIQSKIPLRFDFTSERRPDDYIFITLPRILMLPSDYGLLPRKVQFGNWTLSIEETNKTPNLTLSALERFMLESAMNEMEVYPASGMVELQKLSSFKNLNGLYTSKWMLLDSPASPFKLLKFGSLLHSQWEDKMNMIVQGKPRYLQLAADPTLQENPYLQMLALEHSFLY</sequence>
<dbReference type="AlphaFoldDB" id="E4Y6H3"/>
<organism evidence="1">
    <name type="scientific">Oikopleura dioica</name>
    <name type="common">Tunicate</name>
    <dbReference type="NCBI Taxonomy" id="34765"/>
    <lineage>
        <taxon>Eukaryota</taxon>
        <taxon>Metazoa</taxon>
        <taxon>Chordata</taxon>
        <taxon>Tunicata</taxon>
        <taxon>Appendicularia</taxon>
        <taxon>Copelata</taxon>
        <taxon>Oikopleuridae</taxon>
        <taxon>Oikopleura</taxon>
    </lineage>
</organism>
<dbReference type="EMBL" id="FN654296">
    <property type="protein sequence ID" value="CBY31223.1"/>
    <property type="molecule type" value="Genomic_DNA"/>
</dbReference>